<dbReference type="Pfam" id="PF05932">
    <property type="entry name" value="CesT"/>
    <property type="match status" value="1"/>
</dbReference>
<reference evidence="1 2" key="2">
    <citation type="journal article" date="2016" name="Genome Announc.">
        <title>Complete Genome Sequence of the Highly Virulent Aeromonas schubertii Strain WL1483, Isolated from Diseased Snakehead Fish (Channa argus) in China.</title>
        <authorList>
            <person name="Liu L."/>
            <person name="Li N."/>
            <person name="Zhang D."/>
            <person name="Fu X."/>
            <person name="Shi C."/>
            <person name="Lin Q."/>
            <person name="Hao G."/>
        </authorList>
    </citation>
    <scope>NUCLEOTIDE SEQUENCE [LARGE SCALE GENOMIC DNA]</scope>
    <source>
        <strain evidence="1 2">WL1483</strain>
    </source>
</reference>
<dbReference type="SUPFAM" id="SSF69635">
    <property type="entry name" value="Type III secretory system chaperone-like"/>
    <property type="match status" value="1"/>
</dbReference>
<dbReference type="Proteomes" id="UP000058114">
    <property type="component" value="Chromosome"/>
</dbReference>
<dbReference type="InterPro" id="IPR010261">
    <property type="entry name" value="Tir_chaperone"/>
</dbReference>
<sequence>MDIYQGIVDELSVPALAFDEDGVCAFEIRRAGEQAAPFVVNLVARTEERALVLSVTTASELPERLSRALFLRFGEHALAPLHHGDGVGIYPGTSKVSFFASLALESYRPRLIKERLASLLERAHEWEAELALDGLSADEVRGDPGQSLRV</sequence>
<protein>
    <submittedName>
        <fullName evidence="1">Uncharacterized protein</fullName>
    </submittedName>
</protein>
<name>A0A0S2SKG0_9GAMM</name>
<dbReference type="KEGG" id="asr:WL1483_2760"/>
<reference evidence="2" key="1">
    <citation type="submission" date="2015-10" db="EMBL/GenBank/DDBJ databases">
        <title>Complete Genome Sequence of Aeromonas schubertii strain WL1483.</title>
        <authorList>
            <person name="Liu L."/>
        </authorList>
    </citation>
    <scope>NUCLEOTIDE SEQUENCE [LARGE SCALE GENOMIC DNA]</scope>
    <source>
        <strain evidence="2">WL1483</strain>
    </source>
</reference>
<dbReference type="GO" id="GO:0030254">
    <property type="term" value="P:protein secretion by the type III secretion system"/>
    <property type="evidence" value="ECO:0007669"/>
    <property type="project" value="InterPro"/>
</dbReference>
<accession>A0A0S2SKG0</accession>
<dbReference type="PATRIC" id="fig|652.5.peg.875"/>
<dbReference type="Gene3D" id="3.30.1460.10">
    <property type="match status" value="1"/>
</dbReference>
<dbReference type="RefSeq" id="WP_060584336.1">
    <property type="nucleotide sequence ID" value="NZ_CP013067.1"/>
</dbReference>
<dbReference type="AlphaFoldDB" id="A0A0S2SKG0"/>
<evidence type="ECO:0000313" key="1">
    <source>
        <dbReference type="EMBL" id="ALP42179.1"/>
    </source>
</evidence>
<dbReference type="EMBL" id="CP013067">
    <property type="protein sequence ID" value="ALP42179.1"/>
    <property type="molecule type" value="Genomic_DNA"/>
</dbReference>
<proteinExistence type="predicted"/>
<organism evidence="1 2">
    <name type="scientific">Aeromonas schubertii</name>
    <dbReference type="NCBI Taxonomy" id="652"/>
    <lineage>
        <taxon>Bacteria</taxon>
        <taxon>Pseudomonadati</taxon>
        <taxon>Pseudomonadota</taxon>
        <taxon>Gammaproteobacteria</taxon>
        <taxon>Aeromonadales</taxon>
        <taxon>Aeromonadaceae</taxon>
        <taxon>Aeromonas</taxon>
    </lineage>
</organism>
<evidence type="ECO:0000313" key="2">
    <source>
        <dbReference type="Proteomes" id="UP000058114"/>
    </source>
</evidence>
<gene>
    <name evidence="1" type="ORF">WL1483_2760</name>
</gene>